<dbReference type="Proteomes" id="UP000319949">
    <property type="component" value="Unassembled WGS sequence"/>
</dbReference>
<evidence type="ECO:0000313" key="2">
    <source>
        <dbReference type="Proteomes" id="UP000319949"/>
    </source>
</evidence>
<dbReference type="EMBL" id="VITK01000005">
    <property type="protein sequence ID" value="TWA99007.1"/>
    <property type="molecule type" value="Genomic_DNA"/>
</dbReference>
<proteinExistence type="predicted"/>
<accession>A0A560DPG0</accession>
<evidence type="ECO:0000313" key="1">
    <source>
        <dbReference type="EMBL" id="TWA99007.1"/>
    </source>
</evidence>
<sequence length="42" mass="4890">MNQNSSLAESFNLSHWVTRVGAFELRILQRKQLLQESWSRAG</sequence>
<keyword evidence="2" id="KW-1185">Reference proteome</keyword>
<dbReference type="AlphaFoldDB" id="A0A560DPG0"/>
<reference evidence="1 2" key="1">
    <citation type="submission" date="2019-06" db="EMBL/GenBank/DDBJ databases">
        <title>Genomic Encyclopedia of Type Strains, Phase IV (KMG-V): Genome sequencing to study the core and pangenomes of soil and plant-associated prokaryotes.</title>
        <authorList>
            <person name="Whitman W."/>
        </authorList>
    </citation>
    <scope>NUCLEOTIDE SEQUENCE [LARGE SCALE GENOMIC DNA]</scope>
    <source>
        <strain evidence="1 2">BR 510</strain>
    </source>
</reference>
<organism evidence="1 2">
    <name type="scientific">Bradyrhizobium stylosanthis</name>
    <dbReference type="NCBI Taxonomy" id="1803665"/>
    <lineage>
        <taxon>Bacteria</taxon>
        <taxon>Pseudomonadati</taxon>
        <taxon>Pseudomonadota</taxon>
        <taxon>Alphaproteobacteria</taxon>
        <taxon>Hyphomicrobiales</taxon>
        <taxon>Nitrobacteraceae</taxon>
        <taxon>Bradyrhizobium</taxon>
    </lineage>
</organism>
<gene>
    <name evidence="1" type="ORF">FBZ96_105686</name>
</gene>
<comment type="caution">
    <text evidence="1">The sequence shown here is derived from an EMBL/GenBank/DDBJ whole genome shotgun (WGS) entry which is preliminary data.</text>
</comment>
<name>A0A560DPG0_9BRAD</name>
<protein>
    <submittedName>
        <fullName evidence="1">Uncharacterized protein</fullName>
    </submittedName>
</protein>